<evidence type="ECO:0008006" key="9">
    <source>
        <dbReference type="Google" id="ProtNLM"/>
    </source>
</evidence>
<dbReference type="PANTHER" id="PTHR30250:SF11">
    <property type="entry name" value="O-ANTIGEN TRANSPORTER-RELATED"/>
    <property type="match status" value="1"/>
</dbReference>
<feature type="transmembrane region" description="Helical" evidence="6">
    <location>
        <begin position="328"/>
        <end position="349"/>
    </location>
</feature>
<dbReference type="RefSeq" id="WP_105090903.1">
    <property type="nucleotide sequence ID" value="NZ_PPDB01000003.1"/>
</dbReference>
<comment type="subcellular location">
    <subcellularLocation>
        <location evidence="1">Cell membrane</location>
        <topology evidence="1">Multi-pass membrane protein</topology>
    </subcellularLocation>
</comment>
<keyword evidence="5 6" id="KW-0472">Membrane</keyword>
<dbReference type="Pfam" id="PF01943">
    <property type="entry name" value="Polysacc_synt"/>
    <property type="match status" value="1"/>
</dbReference>
<dbReference type="CDD" id="cd13128">
    <property type="entry name" value="MATE_Wzx_like"/>
    <property type="match status" value="1"/>
</dbReference>
<gene>
    <name evidence="7" type="ORF">VEHSUH05_04890</name>
</gene>
<feature type="transmembrane region" description="Helical" evidence="6">
    <location>
        <begin position="171"/>
        <end position="193"/>
    </location>
</feature>
<feature type="transmembrane region" description="Helical" evidence="6">
    <location>
        <begin position="361"/>
        <end position="380"/>
    </location>
</feature>
<feature type="transmembrane region" description="Helical" evidence="6">
    <location>
        <begin position="292"/>
        <end position="316"/>
    </location>
</feature>
<dbReference type="InterPro" id="IPR002797">
    <property type="entry name" value="Polysacc_synth"/>
</dbReference>
<dbReference type="PANTHER" id="PTHR30250">
    <property type="entry name" value="PST FAMILY PREDICTED COLANIC ACID TRANSPORTER"/>
    <property type="match status" value="1"/>
</dbReference>
<dbReference type="InterPro" id="IPR050833">
    <property type="entry name" value="Poly_Biosynth_Transport"/>
</dbReference>
<dbReference type="Proteomes" id="UP000237916">
    <property type="component" value="Unassembled WGS sequence"/>
</dbReference>
<evidence type="ECO:0000256" key="3">
    <source>
        <dbReference type="ARBA" id="ARBA00022692"/>
    </source>
</evidence>
<dbReference type="GO" id="GO:0005886">
    <property type="term" value="C:plasma membrane"/>
    <property type="evidence" value="ECO:0007669"/>
    <property type="project" value="UniProtKB-SubCell"/>
</dbReference>
<dbReference type="AlphaFoldDB" id="A0A2S7ZB12"/>
<evidence type="ECO:0000256" key="1">
    <source>
        <dbReference type="ARBA" id="ARBA00004651"/>
    </source>
</evidence>
<evidence type="ECO:0000313" key="7">
    <source>
        <dbReference type="EMBL" id="PQL20405.1"/>
    </source>
</evidence>
<feature type="transmembrane region" description="Helical" evidence="6">
    <location>
        <begin position="117"/>
        <end position="138"/>
    </location>
</feature>
<protein>
    <recommendedName>
        <fullName evidence="9">Flippase</fullName>
    </recommendedName>
</protein>
<dbReference type="OrthoDB" id="9815702at2"/>
<feature type="transmembrane region" description="Helical" evidence="6">
    <location>
        <begin position="44"/>
        <end position="62"/>
    </location>
</feature>
<evidence type="ECO:0000313" key="8">
    <source>
        <dbReference type="Proteomes" id="UP000237916"/>
    </source>
</evidence>
<reference evidence="7 8" key="1">
    <citation type="submission" date="2018-01" db="EMBL/GenBank/DDBJ databases">
        <title>Draft genome sequences of clinical isolates and type strains of oral Veillonella including Veillonella infantum sp., nov.</title>
        <authorList>
            <person name="Mashima I."/>
            <person name="Liao Y.-C."/>
            <person name="Sabharwal A."/>
            <person name="Haase E.M."/>
            <person name="Nakazawa F."/>
            <person name="Scannapieco F.A."/>
        </authorList>
    </citation>
    <scope>NUCLEOTIDE SEQUENCE [LARGE SCALE GENOMIC DNA]</scope>
    <source>
        <strain evidence="7 8">JCM 15641</strain>
    </source>
</reference>
<evidence type="ECO:0000256" key="5">
    <source>
        <dbReference type="ARBA" id="ARBA00023136"/>
    </source>
</evidence>
<feature type="transmembrane region" description="Helical" evidence="6">
    <location>
        <begin position="145"/>
        <end position="165"/>
    </location>
</feature>
<proteinExistence type="predicted"/>
<name>A0A2S7ZB12_9FIRM</name>
<dbReference type="STRING" id="1298594.GCA_001312465_01877"/>
<keyword evidence="2" id="KW-1003">Cell membrane</keyword>
<keyword evidence="3 6" id="KW-0812">Transmembrane</keyword>
<dbReference type="EMBL" id="PPDB01000003">
    <property type="protein sequence ID" value="PQL20405.1"/>
    <property type="molecule type" value="Genomic_DNA"/>
</dbReference>
<keyword evidence="4 6" id="KW-1133">Transmembrane helix</keyword>
<organism evidence="7 8">
    <name type="scientific">Veillonella denticariosi JCM 15641</name>
    <dbReference type="NCBI Taxonomy" id="1298594"/>
    <lineage>
        <taxon>Bacteria</taxon>
        <taxon>Bacillati</taxon>
        <taxon>Bacillota</taxon>
        <taxon>Negativicutes</taxon>
        <taxon>Veillonellales</taxon>
        <taxon>Veillonellaceae</taxon>
        <taxon>Veillonella</taxon>
    </lineage>
</organism>
<evidence type="ECO:0000256" key="2">
    <source>
        <dbReference type="ARBA" id="ARBA00022475"/>
    </source>
</evidence>
<accession>A0A2S7ZB12</accession>
<sequence length="414" mass="46258">MKVNWSLLENIGSLLTVKGLQYVLSFITFPYLVRVLHVDGFGELAFATGIIQYFLLVSNFGFDLSGPKSIARHDRGPKRGFYFTSIMGAKLFILLLLTVVFALALVALSHWFTFNALLYVAIYLNVIGTALFPIWFFQGIQKMRYITFVSIMGRIISVAGIFLFVKAADDIVWAGFFQSITTVIAAVCSWGIIIKEYPDILIRVKWSHIKDAIKDSLPYFGSMVAINLYTTSTIVFLGLLTSDYIVGIYSAANRIIDAFRGGLSPIVDALYPFVNKAAKESKERAKAILRKAFIILCTGTSVLCIGILITAQWLVYYILGPSYEDSVSVLQILAFLPLIVISSNIYGLFGMISFGHQKEFVTVLVHSAILDLCIVFPLIYYMKADGAALTMVLTEIYVLYRCVKFVNASDFRFL</sequence>
<feature type="transmembrane region" description="Helical" evidence="6">
    <location>
        <begin position="82"/>
        <end position="111"/>
    </location>
</feature>
<feature type="transmembrane region" description="Helical" evidence="6">
    <location>
        <begin position="12"/>
        <end position="32"/>
    </location>
</feature>
<evidence type="ECO:0000256" key="6">
    <source>
        <dbReference type="SAM" id="Phobius"/>
    </source>
</evidence>
<keyword evidence="8" id="KW-1185">Reference proteome</keyword>
<comment type="caution">
    <text evidence="7">The sequence shown here is derived from an EMBL/GenBank/DDBJ whole genome shotgun (WGS) entry which is preliminary data.</text>
</comment>
<evidence type="ECO:0000256" key="4">
    <source>
        <dbReference type="ARBA" id="ARBA00022989"/>
    </source>
</evidence>